<sequence length="175" mass="17732">MTTAVSSRTGKISTGSNSACQESPPDRIVASYAAAAHAVALAKQQPLSNAAEAFLSSVSPSGAGSSSSNSSVSRSGKTNGGGSRRYAYSNNPQLHSRPNLATTVKVSSTTSCSSRTPGINSKAVSPQTPGLTGAILTTSSSTIEPNKMTACANSKARCGWSRIVDRLAASVTYIS</sequence>
<feature type="compositionally biased region" description="Low complexity" evidence="1">
    <location>
        <begin position="102"/>
        <end position="116"/>
    </location>
</feature>
<feature type="compositionally biased region" description="Polar residues" evidence="1">
    <location>
        <begin position="117"/>
        <end position="131"/>
    </location>
</feature>
<dbReference type="EMBL" id="CAAALY010037946">
    <property type="protein sequence ID" value="VEL18648.1"/>
    <property type="molecule type" value="Genomic_DNA"/>
</dbReference>
<dbReference type="Proteomes" id="UP000784294">
    <property type="component" value="Unassembled WGS sequence"/>
</dbReference>
<reference evidence="2" key="1">
    <citation type="submission" date="2018-11" db="EMBL/GenBank/DDBJ databases">
        <authorList>
            <consortium name="Pathogen Informatics"/>
        </authorList>
    </citation>
    <scope>NUCLEOTIDE SEQUENCE</scope>
</reference>
<feature type="compositionally biased region" description="Polar residues" evidence="1">
    <location>
        <begin position="1"/>
        <end position="21"/>
    </location>
</feature>
<evidence type="ECO:0000313" key="2">
    <source>
        <dbReference type="EMBL" id="VEL18648.1"/>
    </source>
</evidence>
<feature type="compositionally biased region" description="Polar residues" evidence="1">
    <location>
        <begin position="88"/>
        <end position="101"/>
    </location>
</feature>
<proteinExistence type="predicted"/>
<feature type="region of interest" description="Disordered" evidence="1">
    <location>
        <begin position="1"/>
        <end position="24"/>
    </location>
</feature>
<accession>A0A3S5AES4</accession>
<keyword evidence="3" id="KW-1185">Reference proteome</keyword>
<gene>
    <name evidence="2" type="ORF">PXEA_LOCUS12088</name>
</gene>
<evidence type="ECO:0000256" key="1">
    <source>
        <dbReference type="SAM" id="MobiDB-lite"/>
    </source>
</evidence>
<feature type="region of interest" description="Disordered" evidence="1">
    <location>
        <begin position="58"/>
        <end position="131"/>
    </location>
</feature>
<organism evidence="2 3">
    <name type="scientific">Protopolystoma xenopodis</name>
    <dbReference type="NCBI Taxonomy" id="117903"/>
    <lineage>
        <taxon>Eukaryota</taxon>
        <taxon>Metazoa</taxon>
        <taxon>Spiralia</taxon>
        <taxon>Lophotrochozoa</taxon>
        <taxon>Platyhelminthes</taxon>
        <taxon>Monogenea</taxon>
        <taxon>Polyopisthocotylea</taxon>
        <taxon>Polystomatidea</taxon>
        <taxon>Polystomatidae</taxon>
        <taxon>Protopolystoma</taxon>
    </lineage>
</organism>
<feature type="compositionally biased region" description="Low complexity" evidence="1">
    <location>
        <begin position="58"/>
        <end position="76"/>
    </location>
</feature>
<evidence type="ECO:0000313" key="3">
    <source>
        <dbReference type="Proteomes" id="UP000784294"/>
    </source>
</evidence>
<name>A0A3S5AES4_9PLAT</name>
<comment type="caution">
    <text evidence="2">The sequence shown here is derived from an EMBL/GenBank/DDBJ whole genome shotgun (WGS) entry which is preliminary data.</text>
</comment>
<protein>
    <submittedName>
        <fullName evidence="2">Uncharacterized protein</fullName>
    </submittedName>
</protein>
<dbReference type="AlphaFoldDB" id="A0A3S5AES4"/>